<name>A0A2P6MJV3_ALKUR</name>
<protein>
    <submittedName>
        <fullName evidence="2">Uncharacterized protein</fullName>
    </submittedName>
</protein>
<evidence type="ECO:0000256" key="1">
    <source>
        <dbReference type="SAM" id="Phobius"/>
    </source>
</evidence>
<feature type="transmembrane region" description="Helical" evidence="1">
    <location>
        <begin position="61"/>
        <end position="81"/>
    </location>
</feature>
<dbReference type="OrthoDB" id="2972540at2"/>
<organism evidence="2 3">
    <name type="scientific">Alkalicoccus urumqiensis</name>
    <name type="common">Bacillus urumqiensis</name>
    <dbReference type="NCBI Taxonomy" id="1548213"/>
    <lineage>
        <taxon>Bacteria</taxon>
        <taxon>Bacillati</taxon>
        <taxon>Bacillota</taxon>
        <taxon>Bacilli</taxon>
        <taxon>Bacillales</taxon>
        <taxon>Bacillaceae</taxon>
        <taxon>Alkalicoccus</taxon>
    </lineage>
</organism>
<evidence type="ECO:0000313" key="3">
    <source>
        <dbReference type="Proteomes" id="UP000243650"/>
    </source>
</evidence>
<dbReference type="EMBL" id="PVNS01000003">
    <property type="protein sequence ID" value="PRO66535.1"/>
    <property type="molecule type" value="Genomic_DNA"/>
</dbReference>
<reference evidence="2 3" key="1">
    <citation type="submission" date="2018-03" db="EMBL/GenBank/DDBJ databases">
        <title>Bacillus urumqiensis sp. nov., a moderately haloalkaliphilic bacterium isolated from a salt lake.</title>
        <authorList>
            <person name="Zhao B."/>
            <person name="Liao Z."/>
        </authorList>
    </citation>
    <scope>NUCLEOTIDE SEQUENCE [LARGE SCALE GENOMIC DNA]</scope>
    <source>
        <strain evidence="2 3">BZ-SZ-XJ18</strain>
    </source>
</reference>
<dbReference type="AlphaFoldDB" id="A0A2P6MJV3"/>
<dbReference type="Proteomes" id="UP000243650">
    <property type="component" value="Unassembled WGS sequence"/>
</dbReference>
<evidence type="ECO:0000313" key="2">
    <source>
        <dbReference type="EMBL" id="PRO66535.1"/>
    </source>
</evidence>
<keyword evidence="1" id="KW-0812">Transmembrane</keyword>
<keyword evidence="3" id="KW-1185">Reference proteome</keyword>
<accession>A0A2P6MJV3</accession>
<proteinExistence type="predicted"/>
<sequence>MHRLFLLSGFLLALLFFFTHILWVHPYIHPLMNTLFYTFLLGIGALHITAVVVTHSHVLSTIIPILMLFASVTLFSGLPAYEYYIERPEREALLEDYLDETYPDRRFEIHDRMATNESMHLFYVQFDDEPDFYHAYHIHDAVASGDVPPSPSGGAGVPQ</sequence>
<keyword evidence="1" id="KW-0472">Membrane</keyword>
<dbReference type="RefSeq" id="WP_105958172.1">
    <property type="nucleotide sequence ID" value="NZ_PVNS01000003.1"/>
</dbReference>
<feature type="transmembrane region" description="Helical" evidence="1">
    <location>
        <begin position="34"/>
        <end position="54"/>
    </location>
</feature>
<gene>
    <name evidence="2" type="ORF">C6I21_04110</name>
</gene>
<keyword evidence="1" id="KW-1133">Transmembrane helix</keyword>
<comment type="caution">
    <text evidence="2">The sequence shown here is derived from an EMBL/GenBank/DDBJ whole genome shotgun (WGS) entry which is preliminary data.</text>
</comment>